<comment type="caution">
    <text evidence="1">The sequence shown here is derived from an EMBL/GenBank/DDBJ whole genome shotgun (WGS) entry which is preliminary data.</text>
</comment>
<keyword evidence="1" id="KW-0347">Helicase</keyword>
<keyword evidence="1" id="KW-0067">ATP-binding</keyword>
<keyword evidence="1" id="KW-0547">Nucleotide-binding</keyword>
<dbReference type="GO" id="GO:0004386">
    <property type="term" value="F:helicase activity"/>
    <property type="evidence" value="ECO:0007669"/>
    <property type="project" value="UniProtKB-KW"/>
</dbReference>
<dbReference type="AlphaFoldDB" id="A0A8J4TUN7"/>
<organism evidence="1 2">
    <name type="scientific">Clarias magur</name>
    <name type="common">Asian catfish</name>
    <name type="synonym">Macropteronotus magur</name>
    <dbReference type="NCBI Taxonomy" id="1594786"/>
    <lineage>
        <taxon>Eukaryota</taxon>
        <taxon>Metazoa</taxon>
        <taxon>Chordata</taxon>
        <taxon>Craniata</taxon>
        <taxon>Vertebrata</taxon>
        <taxon>Euteleostomi</taxon>
        <taxon>Actinopterygii</taxon>
        <taxon>Neopterygii</taxon>
        <taxon>Teleostei</taxon>
        <taxon>Ostariophysi</taxon>
        <taxon>Siluriformes</taxon>
        <taxon>Clariidae</taxon>
        <taxon>Clarias</taxon>
    </lineage>
</organism>
<gene>
    <name evidence="1" type="ORF">DAT39_015528</name>
</gene>
<protein>
    <submittedName>
        <fullName evidence="1">Helicase SKI2W-like</fullName>
    </submittedName>
</protein>
<name>A0A8J4TUN7_CLAMG</name>
<keyword evidence="1" id="KW-0378">Hydrolase</keyword>
<keyword evidence="2" id="KW-1185">Reference proteome</keyword>
<evidence type="ECO:0000313" key="1">
    <source>
        <dbReference type="EMBL" id="KAF5894743.1"/>
    </source>
</evidence>
<evidence type="ECO:0000313" key="2">
    <source>
        <dbReference type="Proteomes" id="UP000727407"/>
    </source>
</evidence>
<accession>A0A8J4TUN7</accession>
<dbReference type="EMBL" id="QNUK01000358">
    <property type="protein sequence ID" value="KAF5894743.1"/>
    <property type="molecule type" value="Genomic_DNA"/>
</dbReference>
<reference evidence="1" key="1">
    <citation type="submission" date="2020-07" db="EMBL/GenBank/DDBJ databases">
        <title>Clarias magur genome sequencing, assembly and annotation.</title>
        <authorList>
            <person name="Kushwaha B."/>
            <person name="Kumar R."/>
            <person name="Das P."/>
            <person name="Joshi C.G."/>
            <person name="Kumar D."/>
            <person name="Nagpure N.S."/>
            <person name="Pandey M."/>
            <person name="Agarwal S."/>
            <person name="Srivastava S."/>
            <person name="Singh M."/>
            <person name="Sahoo L."/>
            <person name="Jayasankar P."/>
            <person name="Meher P.K."/>
            <person name="Koringa P.G."/>
            <person name="Iquebal M.A."/>
            <person name="Das S.P."/>
            <person name="Bit A."/>
            <person name="Patnaik S."/>
            <person name="Patel N."/>
            <person name="Shah T.M."/>
            <person name="Hinsu A."/>
            <person name="Jena J.K."/>
        </authorList>
    </citation>
    <scope>NUCLEOTIDE SEQUENCE</scope>
    <source>
        <strain evidence="1">CIFAMagur01</strain>
        <tissue evidence="1">Testis</tissue>
    </source>
</reference>
<dbReference type="Proteomes" id="UP000727407">
    <property type="component" value="Unassembled WGS sequence"/>
</dbReference>
<proteinExistence type="predicted"/>
<sequence>MAGASLLARIVRTCDCRLDEEFCYEEDHGFGIVWRTPQQLIDLSLANYIAILGGYEVHDGILGTGSGFVERKKKTEIGRIGYRANKAPVVAGGHHGLLWLEDTTGCCGWRTPRAVVAGGHHGLVWLEDTTGWCGWRTPRAGVAGGHHGLVWLEDTTGWCGWRTPRAGVAGGHHGLVWLEDTTGWCGRRTPRAGVAGGHHGLVWLEDTTGWCGWRVDRFTYLAVS</sequence>